<dbReference type="AlphaFoldDB" id="A0A0A9A9F3"/>
<reference evidence="1" key="2">
    <citation type="journal article" date="2015" name="Data Brief">
        <title>Shoot transcriptome of the giant reed, Arundo donax.</title>
        <authorList>
            <person name="Barrero R.A."/>
            <person name="Guerrero F.D."/>
            <person name="Moolhuijzen P."/>
            <person name="Goolsby J.A."/>
            <person name="Tidwell J."/>
            <person name="Bellgard S.E."/>
            <person name="Bellgard M.I."/>
        </authorList>
    </citation>
    <scope>NUCLEOTIDE SEQUENCE</scope>
    <source>
        <tissue evidence="1">Shoot tissue taken approximately 20 cm above the soil surface</tissue>
    </source>
</reference>
<name>A0A0A9A9F3_ARUDO</name>
<accession>A0A0A9A9F3</accession>
<proteinExistence type="predicted"/>
<sequence>MVTLGQCFFNKVTIFDFCNLYLITR</sequence>
<dbReference type="EMBL" id="GBRH01250179">
    <property type="protein sequence ID" value="JAD47716.1"/>
    <property type="molecule type" value="Transcribed_RNA"/>
</dbReference>
<evidence type="ECO:0000313" key="1">
    <source>
        <dbReference type="EMBL" id="JAD47716.1"/>
    </source>
</evidence>
<protein>
    <submittedName>
        <fullName evidence="1">Uncharacterized protein</fullName>
    </submittedName>
</protein>
<organism evidence="1">
    <name type="scientific">Arundo donax</name>
    <name type="common">Giant reed</name>
    <name type="synonym">Donax arundinaceus</name>
    <dbReference type="NCBI Taxonomy" id="35708"/>
    <lineage>
        <taxon>Eukaryota</taxon>
        <taxon>Viridiplantae</taxon>
        <taxon>Streptophyta</taxon>
        <taxon>Embryophyta</taxon>
        <taxon>Tracheophyta</taxon>
        <taxon>Spermatophyta</taxon>
        <taxon>Magnoliopsida</taxon>
        <taxon>Liliopsida</taxon>
        <taxon>Poales</taxon>
        <taxon>Poaceae</taxon>
        <taxon>PACMAD clade</taxon>
        <taxon>Arundinoideae</taxon>
        <taxon>Arundineae</taxon>
        <taxon>Arundo</taxon>
    </lineage>
</organism>
<reference evidence="1" key="1">
    <citation type="submission" date="2014-09" db="EMBL/GenBank/DDBJ databases">
        <authorList>
            <person name="Magalhaes I.L.F."/>
            <person name="Oliveira U."/>
            <person name="Santos F.R."/>
            <person name="Vidigal T.H.D.A."/>
            <person name="Brescovit A.D."/>
            <person name="Santos A.J."/>
        </authorList>
    </citation>
    <scope>NUCLEOTIDE SEQUENCE</scope>
    <source>
        <tissue evidence="1">Shoot tissue taken approximately 20 cm above the soil surface</tissue>
    </source>
</reference>